<evidence type="ECO:0000259" key="3">
    <source>
        <dbReference type="PROSITE" id="PS00497"/>
    </source>
</evidence>
<dbReference type="EMBL" id="JRPN01000015">
    <property type="protein sequence ID" value="KGT78392.1"/>
    <property type="molecule type" value="Genomic_DNA"/>
</dbReference>
<proteinExistence type="predicted"/>
<dbReference type="GO" id="GO:0046872">
    <property type="term" value="F:metal ion binding"/>
    <property type="evidence" value="ECO:0007669"/>
    <property type="project" value="UniProtKB-KW"/>
</dbReference>
<dbReference type="InterPro" id="IPR002227">
    <property type="entry name" value="Tyrosinase_Cu-bd"/>
</dbReference>
<evidence type="ECO:0000256" key="1">
    <source>
        <dbReference type="ARBA" id="ARBA00022723"/>
    </source>
</evidence>
<keyword evidence="1" id="KW-0479">Metal-binding</keyword>
<dbReference type="GO" id="GO:0016491">
    <property type="term" value="F:oxidoreductase activity"/>
    <property type="evidence" value="ECO:0007669"/>
    <property type="project" value="InterPro"/>
</dbReference>
<dbReference type="PANTHER" id="PTHR11474:SF76">
    <property type="entry name" value="SHKT DOMAIN-CONTAINING PROTEIN"/>
    <property type="match status" value="1"/>
</dbReference>
<dbReference type="PRINTS" id="PR00092">
    <property type="entry name" value="TYROSINASE"/>
</dbReference>
<comment type="caution">
    <text evidence="5">The sequence shown here is derived from an EMBL/GenBank/DDBJ whole genome shotgun (WGS) entry which is preliminary data.</text>
</comment>
<reference evidence="5 6" key="1">
    <citation type="submission" date="2014-09" db="EMBL/GenBank/DDBJ databases">
        <title>Draft genome of Bradyrhizobium japonicum Is-34.</title>
        <authorList>
            <person name="Tsurumaru H."/>
            <person name="Yamakawa T."/>
            <person name="Hashimoto S."/>
            <person name="Okizaki K."/>
            <person name="Kanesaki Y."/>
            <person name="Yoshikawa H."/>
            <person name="Yajima S."/>
        </authorList>
    </citation>
    <scope>NUCLEOTIDE SEQUENCE [LARGE SCALE GENOMIC DNA]</scope>
    <source>
        <strain evidence="5 6">Is-34</strain>
    </source>
</reference>
<dbReference type="AlphaFoldDB" id="A0A0A3XV83"/>
<dbReference type="Pfam" id="PF00264">
    <property type="entry name" value="Tyrosinase"/>
    <property type="match status" value="1"/>
</dbReference>
<evidence type="ECO:0000313" key="5">
    <source>
        <dbReference type="EMBL" id="KGT78392.1"/>
    </source>
</evidence>
<dbReference type="InterPro" id="IPR057190">
    <property type="entry name" value="DUF7868"/>
</dbReference>
<dbReference type="Proteomes" id="UP000030377">
    <property type="component" value="Unassembled WGS sequence"/>
</dbReference>
<dbReference type="InterPro" id="IPR050316">
    <property type="entry name" value="Tyrosinase/Hemocyanin"/>
</dbReference>
<dbReference type="Gene3D" id="1.10.1280.10">
    <property type="entry name" value="Di-copper center containing domain from catechol oxidase"/>
    <property type="match status" value="1"/>
</dbReference>
<evidence type="ECO:0000313" key="6">
    <source>
        <dbReference type="Proteomes" id="UP000030377"/>
    </source>
</evidence>
<protein>
    <recommendedName>
        <fullName evidence="3 4">Tyrosinase copper-binding domain-containing protein</fullName>
    </recommendedName>
</protein>
<accession>A0A0A3XV83</accession>
<evidence type="ECO:0000259" key="4">
    <source>
        <dbReference type="PROSITE" id="PS00498"/>
    </source>
</evidence>
<feature type="domain" description="Tyrosinase copper-binding" evidence="4">
    <location>
        <begin position="247"/>
        <end position="258"/>
    </location>
</feature>
<sequence length="510" mass="54907">MLVRQNVWELGSDWADPILWYARAVGALRPKPLNDRTSWRFWAGMHGYHQGLWEFYGYKAAGEQVPAQADFDEFWQQCQHGSWYFLPWHRGYLIGFEKLIRSTVVTLGGPSDWTLPYWNYFKPGQDGLPPAFGSPDWPDGTGNNPLFIEQRWGPGDPSQPGKIFVPLDAVNLDAMDVHEFTGVASGGDRGFGGIDTGFEHGGTKHGDIESQPHDQVHGLVGGEKMFPEASPRPLPGLMSSPVTAGLDPIFWLHHANIDRLWQSWRQSDSRNTDPEEASWKKGPASLGQHKFVVPLPDGTPWEYTPEQMSDFAGVGYTYSDFSPAGAPLVAVAGRTATPAGAVAMARSTGAAVEVLGANAQSLPVAGKGAETSVQLDARTHTKVAARLAAGPAPGARAEQVFLNLENVRGYSDATVLQVYLQFAGKDGAPSVERQVGSIGLFGITKATESNTGHAGDGLSYALNITKPYSEFAGSGTADPAKVGVRLQAVAPVQQSADVSVGRISIVRQGD</sequence>
<name>A0A0A3XV83_BRAJP</name>
<dbReference type="PROSITE" id="PS00497">
    <property type="entry name" value="TYROSINASE_1"/>
    <property type="match status" value="1"/>
</dbReference>
<dbReference type="Pfam" id="PF25271">
    <property type="entry name" value="DUF7868"/>
    <property type="match status" value="1"/>
</dbReference>
<dbReference type="PANTHER" id="PTHR11474">
    <property type="entry name" value="TYROSINASE FAMILY MEMBER"/>
    <property type="match status" value="1"/>
</dbReference>
<dbReference type="SUPFAM" id="SSF48056">
    <property type="entry name" value="Di-copper centre-containing domain"/>
    <property type="match status" value="1"/>
</dbReference>
<keyword evidence="2" id="KW-0186">Copper</keyword>
<feature type="domain" description="Tyrosinase copper-binding" evidence="3">
    <location>
        <begin position="80"/>
        <end position="97"/>
    </location>
</feature>
<dbReference type="PROSITE" id="PS00498">
    <property type="entry name" value="TYROSINASE_2"/>
    <property type="match status" value="1"/>
</dbReference>
<organism evidence="5 6">
    <name type="scientific">Bradyrhizobium japonicum</name>
    <dbReference type="NCBI Taxonomy" id="375"/>
    <lineage>
        <taxon>Bacteria</taxon>
        <taxon>Pseudomonadati</taxon>
        <taxon>Pseudomonadota</taxon>
        <taxon>Alphaproteobacteria</taxon>
        <taxon>Hyphomicrobiales</taxon>
        <taxon>Nitrobacteraceae</taxon>
        <taxon>Bradyrhizobium</taxon>
    </lineage>
</organism>
<evidence type="ECO:0000256" key="2">
    <source>
        <dbReference type="ARBA" id="ARBA00023008"/>
    </source>
</evidence>
<gene>
    <name evidence="5" type="ORF">MA20_18910</name>
</gene>
<dbReference type="STRING" id="375.BKD09_RS45820"/>
<dbReference type="InterPro" id="IPR008922">
    <property type="entry name" value="Di-copper_centre_dom_sf"/>
</dbReference>